<dbReference type="RefSeq" id="XP_062768953.1">
    <property type="nucleotide sequence ID" value="XM_062905632.1"/>
</dbReference>
<gene>
    <name evidence="1" type="ORF">QC763_0041200</name>
</gene>
<accession>A0ABR0HRA8</accession>
<sequence length="227" mass="26387">MSSHQVFFHIQDPTLCDNILSNIMSLEVMIPSLVTFHSNMRYFSIGTRVLQNFIADSSRFETTFQSLFRQWAYDPVFEVSEGNFALMDLTTVDLAYIQLFLFVLRHFPLLSEDRPVQDKQGEYARAGVDSNCVDQLYYRALRLEFRTLKARSHTFHDLECNELNHLPLDLEVRCIDIIWSITLQTLNIHFYALPFQVYFVVNAICMSEKDMEPVAAPVSAHIFVVDL</sequence>
<dbReference type="Pfam" id="PF12520">
    <property type="entry name" value="DUF3723"/>
    <property type="match status" value="1"/>
</dbReference>
<reference evidence="1 2" key="1">
    <citation type="journal article" date="2023" name="bioRxiv">
        <title>High-quality genome assemblies of four members of thePodospora anserinaspecies complex.</title>
        <authorList>
            <person name="Ament-Velasquez S.L."/>
            <person name="Vogan A.A."/>
            <person name="Wallerman O."/>
            <person name="Hartmann F."/>
            <person name="Gautier V."/>
            <person name="Silar P."/>
            <person name="Giraud T."/>
            <person name="Johannesson H."/>
        </authorList>
    </citation>
    <scope>NUCLEOTIDE SEQUENCE [LARGE SCALE GENOMIC DNA]</scope>
    <source>
        <strain evidence="1 2">CBS 411.78</strain>
    </source>
</reference>
<dbReference type="GeneID" id="87925642"/>
<dbReference type="InterPro" id="IPR022198">
    <property type="entry name" value="DUF3723"/>
</dbReference>
<evidence type="ECO:0000313" key="2">
    <source>
        <dbReference type="Proteomes" id="UP001326199"/>
    </source>
</evidence>
<dbReference type="Proteomes" id="UP001326199">
    <property type="component" value="Unassembled WGS sequence"/>
</dbReference>
<protein>
    <recommendedName>
        <fullName evidence="3">BTB domain-containing protein</fullName>
    </recommendedName>
</protein>
<dbReference type="EMBL" id="JAFFHB010000002">
    <property type="protein sequence ID" value="KAK4670283.1"/>
    <property type="molecule type" value="Genomic_DNA"/>
</dbReference>
<name>A0ABR0HRA8_9PEZI</name>
<comment type="caution">
    <text evidence="1">The sequence shown here is derived from an EMBL/GenBank/DDBJ whole genome shotgun (WGS) entry which is preliminary data.</text>
</comment>
<proteinExistence type="predicted"/>
<evidence type="ECO:0000313" key="1">
    <source>
        <dbReference type="EMBL" id="KAK4670283.1"/>
    </source>
</evidence>
<evidence type="ECO:0008006" key="3">
    <source>
        <dbReference type="Google" id="ProtNLM"/>
    </source>
</evidence>
<keyword evidence="2" id="KW-1185">Reference proteome</keyword>
<organism evidence="1 2">
    <name type="scientific">Podospora pseudopauciseta</name>
    <dbReference type="NCBI Taxonomy" id="2093780"/>
    <lineage>
        <taxon>Eukaryota</taxon>
        <taxon>Fungi</taxon>
        <taxon>Dikarya</taxon>
        <taxon>Ascomycota</taxon>
        <taxon>Pezizomycotina</taxon>
        <taxon>Sordariomycetes</taxon>
        <taxon>Sordariomycetidae</taxon>
        <taxon>Sordariales</taxon>
        <taxon>Podosporaceae</taxon>
        <taxon>Podospora</taxon>
    </lineage>
</organism>